<evidence type="ECO:0000313" key="11">
    <source>
        <dbReference type="EMBL" id="CAE0693892.1"/>
    </source>
</evidence>
<evidence type="ECO:0000256" key="10">
    <source>
        <dbReference type="SAM" id="MobiDB-lite"/>
    </source>
</evidence>
<dbReference type="OrthoDB" id="6349953at2759"/>
<organism evidence="11">
    <name type="scientific">Pelagomonas calceolata</name>
    <dbReference type="NCBI Taxonomy" id="35677"/>
    <lineage>
        <taxon>Eukaryota</taxon>
        <taxon>Sar</taxon>
        <taxon>Stramenopiles</taxon>
        <taxon>Ochrophyta</taxon>
        <taxon>Pelagophyceae</taxon>
        <taxon>Pelagomonadales</taxon>
        <taxon>Pelagomonadaceae</taxon>
        <taxon>Pelagomonas</taxon>
    </lineage>
</organism>
<keyword evidence="4 9" id="KW-0949">S-adenosyl-L-methionine</keyword>
<dbReference type="PANTHER" id="PTHR10631">
    <property type="entry name" value="N 2 ,N 2 -DIMETHYLGUANOSINE TRNA METHYLTRANSFERASE"/>
    <property type="match status" value="1"/>
</dbReference>
<dbReference type="PANTHER" id="PTHR10631:SF3">
    <property type="entry name" value="TRNA (GUANINE(26)-N(2))-DIMETHYLTRANSFERASE"/>
    <property type="match status" value="1"/>
</dbReference>
<dbReference type="FunFam" id="3.30.56.70:FF:000001">
    <property type="entry name" value="tRNA (guanine(26)-N(2))-dimethyltransferase"/>
    <property type="match status" value="1"/>
</dbReference>
<keyword evidence="13" id="KW-1185">Reference proteome</keyword>
<accession>A0A7S3ZTX3</accession>
<sequence length="597" mass="65133">MKRAASPSENEAVAQRLKKEAAAAAPTPAPAKDNGEVPEGFMKLTEGSASMLYECRAEDTKTRGKGKDDGPVFYNKVQVFNRDVSVLVMALFAQWRYIEKRERQAGADARKAGGDGAAAAEAERARLYALSAAELDELLREDAATGGLRVLDALAATGLRSVRYAKEVPGVKKVISNDIEAEAAKKCQENATSNGCESLVEAVCGDAVAHMINSRGDPYDVIDLDPYGSAAPFLDGAVQAISDGGLLCVTSTDMTVLSGGYPEVCYAKYGAMPTKAKHLHEYALRVLLHAIEASATRYARHIVPVVSLSIDFYIRVFVRVYKSPSNVKHTIGRRALVLQSAGCPSFYLQPLGSPTQRDGGYTCGRLHEPPRKINQMGRRAQRRAEEEEAEDEEEEEDFDPEAVAPARCAETGAAFKIGGPIWSAPIHDAEWVAAALDRVAAECDEHLSTTERIHGVFTAVSEELMDVPLYYTIPDICKTLHCAAPKLCEVRAALQHAGYRSSQSHRDPDAIKTDAPPRVLWDVFRCWVKKHPIAAKRLEDKDSAAAKILSVEPILEANFSTTAALRQKQTKARRWAPNPEEYWGPKAAARGKKKARK</sequence>
<evidence type="ECO:0000256" key="5">
    <source>
        <dbReference type="ARBA" id="ARBA00022694"/>
    </source>
</evidence>
<dbReference type="GO" id="GO:0005634">
    <property type="term" value="C:nucleus"/>
    <property type="evidence" value="ECO:0007669"/>
    <property type="project" value="TreeGrafter"/>
</dbReference>
<reference evidence="12" key="2">
    <citation type="submission" date="2021-11" db="EMBL/GenBank/DDBJ databases">
        <authorList>
            <consortium name="Genoscope - CEA"/>
            <person name="William W."/>
        </authorList>
    </citation>
    <scope>NUCLEOTIDE SEQUENCE</scope>
</reference>
<dbReference type="EMBL" id="CAKKNE010000002">
    <property type="protein sequence ID" value="CAH0367226.1"/>
    <property type="molecule type" value="Genomic_DNA"/>
</dbReference>
<gene>
    <name evidence="11" type="ORF">PCAL00307_LOCUS9328</name>
    <name evidence="12" type="ORF">PECAL_2P02400</name>
</gene>
<evidence type="ECO:0000256" key="1">
    <source>
        <dbReference type="ARBA" id="ARBA00022555"/>
    </source>
</evidence>
<dbReference type="AlphaFoldDB" id="A0A7S3ZTX3"/>
<keyword evidence="5 9" id="KW-0819">tRNA processing</keyword>
<evidence type="ECO:0000256" key="3">
    <source>
        <dbReference type="ARBA" id="ARBA00022679"/>
    </source>
</evidence>
<comment type="similarity">
    <text evidence="9">Belongs to the class I-like SAM-binding methyltransferase superfamily. Trm1 family.</text>
</comment>
<evidence type="ECO:0000256" key="7">
    <source>
        <dbReference type="ARBA" id="ARBA00039099"/>
    </source>
</evidence>
<dbReference type="Proteomes" id="UP000789595">
    <property type="component" value="Unassembled WGS sequence"/>
</dbReference>
<evidence type="ECO:0000313" key="12">
    <source>
        <dbReference type="EMBL" id="CAH0367226.1"/>
    </source>
</evidence>
<dbReference type="Gene3D" id="3.40.50.150">
    <property type="entry name" value="Vaccinia Virus protein VP39"/>
    <property type="match status" value="1"/>
</dbReference>
<feature type="compositionally biased region" description="Acidic residues" evidence="10">
    <location>
        <begin position="386"/>
        <end position="400"/>
    </location>
</feature>
<comment type="catalytic activity">
    <reaction evidence="8 9">
        <text>guanosine(26) in tRNA + 2 S-adenosyl-L-methionine = N(2)-dimethylguanosine(26) in tRNA + 2 S-adenosyl-L-homocysteine + 2 H(+)</text>
        <dbReference type="Rhea" id="RHEA:43140"/>
        <dbReference type="Rhea" id="RHEA-COMP:10359"/>
        <dbReference type="Rhea" id="RHEA-COMP:10360"/>
        <dbReference type="ChEBI" id="CHEBI:15378"/>
        <dbReference type="ChEBI" id="CHEBI:57856"/>
        <dbReference type="ChEBI" id="CHEBI:59789"/>
        <dbReference type="ChEBI" id="CHEBI:74269"/>
        <dbReference type="ChEBI" id="CHEBI:74513"/>
        <dbReference type="EC" id="2.1.1.216"/>
    </reaction>
</comment>
<dbReference type="GO" id="GO:0160104">
    <property type="term" value="F:tRNA (guanine(26)-N2)-dimethyltransferase activity"/>
    <property type="evidence" value="ECO:0007669"/>
    <property type="project" value="UniProtKB-UniRule"/>
</dbReference>
<keyword evidence="1 9" id="KW-0820">tRNA-binding</keyword>
<dbReference type="SUPFAM" id="SSF53335">
    <property type="entry name" value="S-adenosyl-L-methionine-dependent methyltransferases"/>
    <property type="match status" value="1"/>
</dbReference>
<keyword evidence="6 9" id="KW-0694">RNA-binding</keyword>
<dbReference type="GO" id="GO:0002940">
    <property type="term" value="P:tRNA N2-guanine methylation"/>
    <property type="evidence" value="ECO:0007669"/>
    <property type="project" value="TreeGrafter"/>
</dbReference>
<dbReference type="NCBIfam" id="TIGR00308">
    <property type="entry name" value="TRM1"/>
    <property type="match status" value="1"/>
</dbReference>
<name>A0A7S3ZTX3_9STRA</name>
<keyword evidence="2 9" id="KW-0489">Methyltransferase</keyword>
<dbReference type="InterPro" id="IPR042296">
    <property type="entry name" value="tRNA_met_Trm1_C"/>
</dbReference>
<protein>
    <recommendedName>
        <fullName evidence="7 9">tRNA (guanine(26)-N(2))-dimethyltransferase</fullName>
        <ecNumber evidence="7 9">2.1.1.216</ecNumber>
    </recommendedName>
</protein>
<dbReference type="InterPro" id="IPR029063">
    <property type="entry name" value="SAM-dependent_MTases_sf"/>
</dbReference>
<reference evidence="11" key="1">
    <citation type="submission" date="2021-01" db="EMBL/GenBank/DDBJ databases">
        <authorList>
            <person name="Corre E."/>
            <person name="Pelletier E."/>
            <person name="Niang G."/>
            <person name="Scheremetjew M."/>
            <person name="Finn R."/>
            <person name="Kale V."/>
            <person name="Holt S."/>
            <person name="Cochrane G."/>
            <person name="Meng A."/>
            <person name="Brown T."/>
            <person name="Cohen L."/>
        </authorList>
    </citation>
    <scope>NUCLEOTIDE SEQUENCE</scope>
    <source>
        <strain evidence="11">CCMP1756</strain>
    </source>
</reference>
<evidence type="ECO:0000256" key="2">
    <source>
        <dbReference type="ARBA" id="ARBA00022603"/>
    </source>
</evidence>
<keyword evidence="3 9" id="KW-0808">Transferase</keyword>
<dbReference type="EC" id="2.1.1.216" evidence="7 9"/>
<dbReference type="GO" id="GO:0000049">
    <property type="term" value="F:tRNA binding"/>
    <property type="evidence" value="ECO:0007669"/>
    <property type="project" value="UniProtKB-UniRule"/>
</dbReference>
<dbReference type="PROSITE" id="PS51626">
    <property type="entry name" value="SAM_MT_TRM1"/>
    <property type="match status" value="1"/>
</dbReference>
<dbReference type="InterPro" id="IPR002905">
    <property type="entry name" value="Trm1"/>
</dbReference>
<evidence type="ECO:0000313" key="13">
    <source>
        <dbReference type="Proteomes" id="UP000789595"/>
    </source>
</evidence>
<dbReference type="Pfam" id="PF02005">
    <property type="entry name" value="TRM"/>
    <property type="match status" value="1"/>
</dbReference>
<evidence type="ECO:0000256" key="4">
    <source>
        <dbReference type="ARBA" id="ARBA00022691"/>
    </source>
</evidence>
<feature type="region of interest" description="Disordered" evidence="10">
    <location>
        <begin position="566"/>
        <end position="597"/>
    </location>
</feature>
<evidence type="ECO:0000256" key="9">
    <source>
        <dbReference type="PROSITE-ProRule" id="PRU00958"/>
    </source>
</evidence>
<dbReference type="EMBL" id="HBIW01010927">
    <property type="protein sequence ID" value="CAE0693892.1"/>
    <property type="molecule type" value="Transcribed_RNA"/>
</dbReference>
<feature type="region of interest" description="Disordered" evidence="10">
    <location>
        <begin position="358"/>
        <end position="402"/>
    </location>
</feature>
<dbReference type="CDD" id="cd02440">
    <property type="entry name" value="AdoMet_MTases"/>
    <property type="match status" value="1"/>
</dbReference>
<proteinExistence type="inferred from homology"/>
<dbReference type="Gene3D" id="3.30.56.70">
    <property type="entry name" value="N2,N2-dimethylguanosine tRNA methyltransferase, C-terminal domain"/>
    <property type="match status" value="1"/>
</dbReference>
<evidence type="ECO:0000256" key="6">
    <source>
        <dbReference type="ARBA" id="ARBA00022884"/>
    </source>
</evidence>
<evidence type="ECO:0000256" key="8">
    <source>
        <dbReference type="ARBA" id="ARBA00051897"/>
    </source>
</evidence>
<feature type="region of interest" description="Disordered" evidence="10">
    <location>
        <begin position="1"/>
        <end position="38"/>
    </location>
</feature>